<keyword evidence="1" id="KW-0812">Transmembrane</keyword>
<proteinExistence type="predicted"/>
<keyword evidence="1" id="KW-0472">Membrane</keyword>
<keyword evidence="1" id="KW-1133">Transmembrane helix</keyword>
<feature type="transmembrane region" description="Helical" evidence="1">
    <location>
        <begin position="344"/>
        <end position="373"/>
    </location>
</feature>
<organism evidence="2">
    <name type="scientific">hydrothermal vent metagenome</name>
    <dbReference type="NCBI Taxonomy" id="652676"/>
    <lineage>
        <taxon>unclassified sequences</taxon>
        <taxon>metagenomes</taxon>
        <taxon>ecological metagenomes</taxon>
    </lineage>
</organism>
<protein>
    <submittedName>
        <fullName evidence="2">Uncharacterized protein</fullName>
    </submittedName>
</protein>
<dbReference type="AlphaFoldDB" id="A0A1W1CZR3"/>
<sequence length="489" mass="54950">MAYSKAIHEEIIDEIGTQTLARFGLNIFSLNTYEGYNASVEGSKHTFDAYNRHKNNPNYFGQTFEDLDVTKRNIESALHNKGDYYSTTDNLGEVNHPITDVRKIDREGNVVENYQHKVIKDTKGLFGKDNKYLQNDKIIVDKEGYDKHKNELENMIKNTKDPQTKKNAQDVLDKLERSEISREDANNPRTMAIKMQGQQAVGHIAQAGLSDAVIVALSTLANGAISEIKDAYESKDDISIEKRIKRLLKKVIESFSKTFKRGSSFGALDAGVGILSQIFKSISSKLMSIWKSIRTSMKSIFNAIYSFLSGEIKTYKELVSTITKGFLSAILVVGTIALESQLEVFLAPIVTPLVASFLAPALSIVIGSIALVIMMKSVDMALNALFGIFSKRDISKMKAEEISKICEELMPELIKEKKELKELISTTYKERKLTFDKSFSDFKEGLSDNNIDSIMSGLIGINSMYDKKLQFATFKEFDSFMLSDESFKF</sequence>
<reference evidence="2" key="1">
    <citation type="submission" date="2016-10" db="EMBL/GenBank/DDBJ databases">
        <authorList>
            <person name="de Groot N.N."/>
        </authorList>
    </citation>
    <scope>NUCLEOTIDE SEQUENCE</scope>
</reference>
<name>A0A1W1CZR3_9ZZZZ</name>
<accession>A0A1W1CZR3</accession>
<evidence type="ECO:0000256" key="1">
    <source>
        <dbReference type="SAM" id="Phobius"/>
    </source>
</evidence>
<gene>
    <name evidence="2" type="ORF">MNB_SV-13-43</name>
</gene>
<evidence type="ECO:0000313" key="2">
    <source>
        <dbReference type="EMBL" id="SFV71269.1"/>
    </source>
</evidence>
<dbReference type="EMBL" id="FPHM01000221">
    <property type="protein sequence ID" value="SFV71269.1"/>
    <property type="molecule type" value="Genomic_DNA"/>
</dbReference>